<feature type="binding site" evidence="4">
    <location>
        <position position="8"/>
    </location>
    <ligand>
        <name>a divalent metal cation</name>
        <dbReference type="ChEBI" id="CHEBI:60240"/>
        <label>1</label>
    </ligand>
</feature>
<evidence type="ECO:0000256" key="2">
    <source>
        <dbReference type="ARBA" id="ARBA00022723"/>
    </source>
</evidence>
<accession>A0A432YXV7</accession>
<dbReference type="PIRSF" id="PIRSF005902">
    <property type="entry name" value="DNase_TatD"/>
    <property type="match status" value="1"/>
</dbReference>
<dbReference type="EMBL" id="PIQA01000001">
    <property type="protein sequence ID" value="RUO68158.1"/>
    <property type="molecule type" value="Genomic_DNA"/>
</dbReference>
<evidence type="ECO:0000256" key="1">
    <source>
        <dbReference type="ARBA" id="ARBA00009275"/>
    </source>
</evidence>
<comment type="caution">
    <text evidence="5">The sequence shown here is derived from an EMBL/GenBank/DDBJ whole genome shotgun (WGS) entry which is preliminary data.</text>
</comment>
<dbReference type="CDD" id="cd01310">
    <property type="entry name" value="TatD_DNAse"/>
    <property type="match status" value="1"/>
</dbReference>
<dbReference type="GO" id="GO:0016788">
    <property type="term" value="F:hydrolase activity, acting on ester bonds"/>
    <property type="evidence" value="ECO:0007669"/>
    <property type="project" value="InterPro"/>
</dbReference>
<gene>
    <name evidence="5" type="ORF">CWI73_04770</name>
</gene>
<feature type="binding site" evidence="4">
    <location>
        <position position="130"/>
    </location>
    <ligand>
        <name>a divalent metal cation</name>
        <dbReference type="ChEBI" id="CHEBI:60240"/>
        <label>2</label>
    </ligand>
</feature>
<feature type="binding site" evidence="4">
    <location>
        <position position="153"/>
    </location>
    <ligand>
        <name>a divalent metal cation</name>
        <dbReference type="ChEBI" id="CHEBI:60240"/>
        <label>2</label>
    </ligand>
</feature>
<dbReference type="GO" id="GO:0005829">
    <property type="term" value="C:cytosol"/>
    <property type="evidence" value="ECO:0007669"/>
    <property type="project" value="TreeGrafter"/>
</dbReference>
<feature type="binding site" evidence="4">
    <location>
        <position position="96"/>
    </location>
    <ligand>
        <name>a divalent metal cation</name>
        <dbReference type="ChEBI" id="CHEBI:60240"/>
        <label>1</label>
    </ligand>
</feature>
<sequence>MMRLFDTHCHLDFDAFDKDREAVLERANEAGVERFMVPGVTRNQWEKLTSLASKNTSWSYALGLHPWFIEEHDISDIEALEQTLEQQKGQVKAVGEIGLDKTCQHYDKQHTLFIRQLELAKQLKLPVIIHHRKTLDRTHADIKKYGPERGVIHAFSGSHQQAMKFVEQGYKLGVGGVITYDRAQKTRQAIQDVPIESLVLETDSPDMPLSGYQGQRNEPYRVALVLDALAELKSTDKEALASQLWKNSVELFS</sequence>
<evidence type="ECO:0000313" key="5">
    <source>
        <dbReference type="EMBL" id="RUO68158.1"/>
    </source>
</evidence>
<evidence type="ECO:0000256" key="4">
    <source>
        <dbReference type="PIRSR" id="PIRSR005902-1"/>
    </source>
</evidence>
<dbReference type="Pfam" id="PF01026">
    <property type="entry name" value="TatD_DNase"/>
    <property type="match status" value="1"/>
</dbReference>
<dbReference type="PROSITE" id="PS01091">
    <property type="entry name" value="TATD_3"/>
    <property type="match status" value="1"/>
</dbReference>
<dbReference type="PANTHER" id="PTHR46124">
    <property type="entry name" value="D-AMINOACYL-TRNA DEACYLASE"/>
    <property type="match status" value="1"/>
</dbReference>
<keyword evidence="3" id="KW-0378">Hydrolase</keyword>
<dbReference type="SUPFAM" id="SSF51556">
    <property type="entry name" value="Metallo-dependent hydrolases"/>
    <property type="match status" value="1"/>
</dbReference>
<reference evidence="5 6" key="1">
    <citation type="journal article" date="2011" name="Front. Microbiol.">
        <title>Genomic signatures of strain selection and enhancement in Bacillus atrophaeus var. globigii, a historical biowarfare simulant.</title>
        <authorList>
            <person name="Gibbons H.S."/>
            <person name="Broomall S.M."/>
            <person name="McNew L.A."/>
            <person name="Daligault H."/>
            <person name="Chapman C."/>
            <person name="Bruce D."/>
            <person name="Karavis M."/>
            <person name="Krepps M."/>
            <person name="McGregor P.A."/>
            <person name="Hong C."/>
            <person name="Park K.H."/>
            <person name="Akmal A."/>
            <person name="Feldman A."/>
            <person name="Lin J.S."/>
            <person name="Chang W.E."/>
            <person name="Higgs B.W."/>
            <person name="Demirev P."/>
            <person name="Lindquist J."/>
            <person name="Liem A."/>
            <person name="Fochler E."/>
            <person name="Read T.D."/>
            <person name="Tapia R."/>
            <person name="Johnson S."/>
            <person name="Bishop-Lilly K.A."/>
            <person name="Detter C."/>
            <person name="Han C."/>
            <person name="Sozhamannan S."/>
            <person name="Rosenzweig C.N."/>
            <person name="Skowronski E.W."/>
        </authorList>
    </citation>
    <scope>NUCLEOTIDE SEQUENCE [LARGE SCALE GENOMIC DNA]</scope>
    <source>
        <strain evidence="5 6">TPS4-2</strain>
    </source>
</reference>
<keyword evidence="2 4" id="KW-0479">Metal-binding</keyword>
<dbReference type="Proteomes" id="UP000288361">
    <property type="component" value="Unassembled WGS sequence"/>
</dbReference>
<dbReference type="AlphaFoldDB" id="A0A432YXV7"/>
<protein>
    <submittedName>
        <fullName evidence="5">TatD family deoxyribonuclease</fullName>
    </submittedName>
</protein>
<dbReference type="NCBIfam" id="TIGR00010">
    <property type="entry name" value="YchF/TatD family DNA exonuclease"/>
    <property type="match status" value="1"/>
</dbReference>
<feature type="binding site" evidence="4">
    <location>
        <position position="10"/>
    </location>
    <ligand>
        <name>a divalent metal cation</name>
        <dbReference type="ChEBI" id="CHEBI:60240"/>
        <label>1</label>
    </ligand>
</feature>
<dbReference type="PANTHER" id="PTHR46124:SF3">
    <property type="entry name" value="HYDROLASE"/>
    <property type="match status" value="1"/>
</dbReference>
<dbReference type="GO" id="GO:0004536">
    <property type="term" value="F:DNA nuclease activity"/>
    <property type="evidence" value="ECO:0007669"/>
    <property type="project" value="InterPro"/>
</dbReference>
<name>A0A432YXV7_9GAMM</name>
<proteinExistence type="inferred from homology"/>
<dbReference type="InterPro" id="IPR001130">
    <property type="entry name" value="TatD-like"/>
</dbReference>
<comment type="similarity">
    <text evidence="1">Belongs to the metallo-dependent hydrolases superfamily. TatD-type hydrolase family.</text>
</comment>
<dbReference type="GO" id="GO:0046872">
    <property type="term" value="F:metal ion binding"/>
    <property type="evidence" value="ECO:0007669"/>
    <property type="project" value="UniProtKB-KW"/>
</dbReference>
<dbReference type="FunFam" id="3.20.20.140:FF:000005">
    <property type="entry name" value="TatD family hydrolase"/>
    <property type="match status" value="1"/>
</dbReference>
<evidence type="ECO:0000256" key="3">
    <source>
        <dbReference type="ARBA" id="ARBA00022801"/>
    </source>
</evidence>
<feature type="binding site" evidence="4">
    <location>
        <position position="203"/>
    </location>
    <ligand>
        <name>a divalent metal cation</name>
        <dbReference type="ChEBI" id="CHEBI:60240"/>
        <label>1</label>
    </ligand>
</feature>
<dbReference type="InterPro" id="IPR032466">
    <property type="entry name" value="Metal_Hydrolase"/>
</dbReference>
<dbReference type="InterPro" id="IPR018228">
    <property type="entry name" value="DNase_TatD-rel_CS"/>
</dbReference>
<dbReference type="Gene3D" id="3.20.20.140">
    <property type="entry name" value="Metal-dependent hydrolases"/>
    <property type="match status" value="1"/>
</dbReference>
<dbReference type="PROSITE" id="PS01137">
    <property type="entry name" value="TATD_1"/>
    <property type="match status" value="1"/>
</dbReference>
<organism evidence="5 6">
    <name type="scientific">Idiomarina piscisalsi</name>
    <dbReference type="NCBI Taxonomy" id="1096243"/>
    <lineage>
        <taxon>Bacteria</taxon>
        <taxon>Pseudomonadati</taxon>
        <taxon>Pseudomonadota</taxon>
        <taxon>Gammaproteobacteria</taxon>
        <taxon>Alteromonadales</taxon>
        <taxon>Idiomarinaceae</taxon>
        <taxon>Idiomarina</taxon>
    </lineage>
</organism>
<evidence type="ECO:0000313" key="6">
    <source>
        <dbReference type="Proteomes" id="UP000288361"/>
    </source>
</evidence>
<dbReference type="PROSITE" id="PS01090">
    <property type="entry name" value="TATD_2"/>
    <property type="match status" value="1"/>
</dbReference>
<dbReference type="InterPro" id="IPR015991">
    <property type="entry name" value="TatD/YcfH-like"/>
</dbReference>